<comment type="caution">
    <text evidence="1">The sequence shown here is derived from an EMBL/GenBank/DDBJ whole genome shotgun (WGS) entry which is preliminary data.</text>
</comment>
<feature type="non-terminal residue" evidence="1">
    <location>
        <position position="1"/>
    </location>
</feature>
<sequence>ICKNKDAKPQMWEGVPPLKGLVLMVL</sequence>
<evidence type="ECO:0000313" key="1">
    <source>
        <dbReference type="EMBL" id="MCI48739.1"/>
    </source>
</evidence>
<dbReference type="Proteomes" id="UP000265520">
    <property type="component" value="Unassembled WGS sequence"/>
</dbReference>
<proteinExistence type="predicted"/>
<dbReference type="AlphaFoldDB" id="A0A392SJB6"/>
<keyword evidence="2" id="KW-1185">Reference proteome</keyword>
<protein>
    <submittedName>
        <fullName evidence="1">Uncharacterized protein</fullName>
    </submittedName>
</protein>
<reference evidence="1 2" key="1">
    <citation type="journal article" date="2018" name="Front. Plant Sci.">
        <title>Red Clover (Trifolium pratense) and Zigzag Clover (T. medium) - A Picture of Genomic Similarities and Differences.</title>
        <authorList>
            <person name="Dluhosova J."/>
            <person name="Istvanek J."/>
            <person name="Nedelnik J."/>
            <person name="Repkova J."/>
        </authorList>
    </citation>
    <scope>NUCLEOTIDE SEQUENCE [LARGE SCALE GENOMIC DNA]</scope>
    <source>
        <strain evidence="2">cv. 10/8</strain>
        <tissue evidence="1">Leaf</tissue>
    </source>
</reference>
<evidence type="ECO:0000313" key="2">
    <source>
        <dbReference type="Proteomes" id="UP000265520"/>
    </source>
</evidence>
<name>A0A392SJB6_9FABA</name>
<dbReference type="EMBL" id="LXQA010390932">
    <property type="protein sequence ID" value="MCI48739.1"/>
    <property type="molecule type" value="Genomic_DNA"/>
</dbReference>
<organism evidence="1 2">
    <name type="scientific">Trifolium medium</name>
    <dbReference type="NCBI Taxonomy" id="97028"/>
    <lineage>
        <taxon>Eukaryota</taxon>
        <taxon>Viridiplantae</taxon>
        <taxon>Streptophyta</taxon>
        <taxon>Embryophyta</taxon>
        <taxon>Tracheophyta</taxon>
        <taxon>Spermatophyta</taxon>
        <taxon>Magnoliopsida</taxon>
        <taxon>eudicotyledons</taxon>
        <taxon>Gunneridae</taxon>
        <taxon>Pentapetalae</taxon>
        <taxon>rosids</taxon>
        <taxon>fabids</taxon>
        <taxon>Fabales</taxon>
        <taxon>Fabaceae</taxon>
        <taxon>Papilionoideae</taxon>
        <taxon>50 kb inversion clade</taxon>
        <taxon>NPAAA clade</taxon>
        <taxon>Hologalegina</taxon>
        <taxon>IRL clade</taxon>
        <taxon>Trifolieae</taxon>
        <taxon>Trifolium</taxon>
    </lineage>
</organism>
<accession>A0A392SJB6</accession>